<evidence type="ECO:0000256" key="5">
    <source>
        <dbReference type="ARBA" id="ARBA00023136"/>
    </source>
</evidence>
<comment type="subcellular location">
    <subcellularLocation>
        <location evidence="1">Endomembrane system</location>
    </subcellularLocation>
</comment>
<keyword evidence="5 6" id="KW-0472">Membrane</keyword>
<keyword evidence="10" id="KW-1185">Reference proteome</keyword>
<evidence type="ECO:0000313" key="9">
    <source>
        <dbReference type="EMBL" id="QIW95965.1"/>
    </source>
</evidence>
<dbReference type="InterPro" id="IPR026739">
    <property type="entry name" value="AP_beta"/>
</dbReference>
<dbReference type="GO" id="GO:0030117">
    <property type="term" value="C:membrane coat"/>
    <property type="evidence" value="ECO:0007669"/>
    <property type="project" value="InterPro"/>
</dbReference>
<evidence type="ECO:0000256" key="4">
    <source>
        <dbReference type="ARBA" id="ARBA00022927"/>
    </source>
</evidence>
<evidence type="ECO:0000256" key="1">
    <source>
        <dbReference type="ARBA" id="ARBA00004308"/>
    </source>
</evidence>
<dbReference type="InterPro" id="IPR016342">
    <property type="entry name" value="AP_complex_bsu_1_2_4"/>
</dbReference>
<dbReference type="GO" id="GO:0016192">
    <property type="term" value="P:vesicle-mediated transport"/>
    <property type="evidence" value="ECO:0007669"/>
    <property type="project" value="InterPro"/>
</dbReference>
<dbReference type="FunFam" id="1.25.10.10:FF:000058">
    <property type="entry name" value="AP complex subunit beta"/>
    <property type="match status" value="1"/>
</dbReference>
<evidence type="ECO:0000313" key="10">
    <source>
        <dbReference type="Proteomes" id="UP000503462"/>
    </source>
</evidence>
<gene>
    <name evidence="9" type="ORF">AMS68_001483</name>
</gene>
<dbReference type="GO" id="GO:0012505">
    <property type="term" value="C:endomembrane system"/>
    <property type="evidence" value="ECO:0007669"/>
    <property type="project" value="UniProtKB-SubCell"/>
</dbReference>
<protein>
    <recommendedName>
        <fullName evidence="6">AP complex subunit beta</fullName>
    </recommendedName>
</protein>
<organism evidence="9 10">
    <name type="scientific">Peltaster fructicola</name>
    <dbReference type="NCBI Taxonomy" id="286661"/>
    <lineage>
        <taxon>Eukaryota</taxon>
        <taxon>Fungi</taxon>
        <taxon>Dikarya</taxon>
        <taxon>Ascomycota</taxon>
        <taxon>Pezizomycotina</taxon>
        <taxon>Dothideomycetes</taxon>
        <taxon>Dothideomycetes incertae sedis</taxon>
        <taxon>Peltaster</taxon>
    </lineage>
</organism>
<dbReference type="GO" id="GO:0030276">
    <property type="term" value="F:clathrin binding"/>
    <property type="evidence" value="ECO:0007669"/>
    <property type="project" value="InterPro"/>
</dbReference>
<dbReference type="InterPro" id="IPR002553">
    <property type="entry name" value="Clathrin/coatomer_adapt-like_N"/>
</dbReference>
<dbReference type="Proteomes" id="UP000503462">
    <property type="component" value="Chromosome 1"/>
</dbReference>
<evidence type="ECO:0000256" key="2">
    <source>
        <dbReference type="ARBA" id="ARBA00006613"/>
    </source>
</evidence>
<feature type="region of interest" description="Disordered" evidence="7">
    <location>
        <begin position="647"/>
        <end position="739"/>
    </location>
</feature>
<dbReference type="PANTHER" id="PTHR11134">
    <property type="entry name" value="ADAPTOR COMPLEX SUBUNIT BETA FAMILY MEMBER"/>
    <property type="match status" value="1"/>
</dbReference>
<dbReference type="GO" id="GO:0006886">
    <property type="term" value="P:intracellular protein transport"/>
    <property type="evidence" value="ECO:0007669"/>
    <property type="project" value="InterPro"/>
</dbReference>
<evidence type="ECO:0000256" key="7">
    <source>
        <dbReference type="SAM" id="MobiDB-lite"/>
    </source>
</evidence>
<name>A0A6H0XMN2_9PEZI</name>
<dbReference type="Pfam" id="PF01602">
    <property type="entry name" value="Adaptin_N"/>
    <property type="match status" value="1"/>
</dbReference>
<accession>A0A6H0XMN2</accession>
<dbReference type="OrthoDB" id="10254310at2759"/>
<dbReference type="InterPro" id="IPR016024">
    <property type="entry name" value="ARM-type_fold"/>
</dbReference>
<dbReference type="InterPro" id="IPR011989">
    <property type="entry name" value="ARM-like"/>
</dbReference>
<feature type="domain" description="Clathrin/coatomer adaptor adaptin-like N-terminal" evidence="8">
    <location>
        <begin position="17"/>
        <end position="536"/>
    </location>
</feature>
<sequence length="739" mass="80789">MMAVNRLRSALAAPPRKGETHELRSGLVSQYAWERKEAIQRTIMSMTLGKDVSSLFPDVLKNIATPDLDQKKLVYLYLMNYAKSHPDLCILAVNTFVQDSEDPNPLIRALAIRTMGCIRVDKMIDYMEEPLRKTLKDESPYVRKTAAICVAKLFDLNPALCIENGFLETLQEMVGDSNPMVVANAVTALAEITETAPETQALVVTSQTLKKMLLALNECTEWGRITILTTLADYKTHDPKEAENICERVSPQFQHVNPSVVLAAVKVVFLHMQIIENGQLRATYLKKMSPPLVTLVSSQPEVQYVALKNIDLLLQKQPNILEKEMRVFFCKYDDPPYLKLVKLEIMVRIANSANADQLLAELKEYALELDIDFVRKAVRAVGQVAIKIEECAEKAVNVLLELINTKVGYVVQEVIVVIKDIFRRYPGYEGIIPTLCQCIDDLDDPNARGSLIWIVGEYAEKISNAGEILASFVDGFNEEFTQTQLQILTAVVKLFLKKPDESQGLVQKVLQAATAENDNPDIRDRAYVYWRLLSSDPQIAKNVVLSSRPQITSTIPVLPGPLLDVLIPNLSTLASVYQKPPAAFLGQGRSSALQAEAIEEARQEARDNPIAAAAVSAAITGITSSQAIQTNAENLLDVDFDGAAPASLQKAPPAGATGLEGLAGTPQRVASPMPTSATQNGGLDDLMGAFGDGPASPANDDIMNGFASLNVASSQPPPPQVQLQNGGAQKGSQDLLDLM</sequence>
<dbReference type="PIRSF" id="PIRSF002291">
    <property type="entry name" value="AP_complex_beta"/>
    <property type="match status" value="1"/>
</dbReference>
<comment type="function">
    <text evidence="6">Adaptins are components of the adaptor complexes which link clathrin to receptors in coated vesicles. Clathrin-associated protein complexes are believed to interact with the cytoplasmic tails of membrane proteins, leading to their selection and concentration.</text>
</comment>
<reference evidence="9 10" key="1">
    <citation type="journal article" date="2016" name="Sci. Rep.">
        <title>Peltaster fructicola genome reveals evolution from an invasive phytopathogen to an ectophytic parasite.</title>
        <authorList>
            <person name="Xu C."/>
            <person name="Chen H."/>
            <person name="Gleason M.L."/>
            <person name="Xu J.R."/>
            <person name="Liu H."/>
            <person name="Zhang R."/>
            <person name="Sun G."/>
        </authorList>
    </citation>
    <scope>NUCLEOTIDE SEQUENCE [LARGE SCALE GENOMIC DNA]</scope>
    <source>
        <strain evidence="9 10">LNHT1506</strain>
    </source>
</reference>
<keyword evidence="4 6" id="KW-0653">Protein transport</keyword>
<keyword evidence="3 6" id="KW-0813">Transport</keyword>
<dbReference type="SUPFAM" id="SSF48371">
    <property type="entry name" value="ARM repeat"/>
    <property type="match status" value="1"/>
</dbReference>
<feature type="compositionally biased region" description="Low complexity" evidence="7">
    <location>
        <begin position="651"/>
        <end position="666"/>
    </location>
</feature>
<dbReference type="AlphaFoldDB" id="A0A6H0XMN2"/>
<comment type="similarity">
    <text evidence="2 6">Belongs to the adaptor complexes large subunit family.</text>
</comment>
<evidence type="ECO:0000256" key="3">
    <source>
        <dbReference type="ARBA" id="ARBA00022448"/>
    </source>
</evidence>
<evidence type="ECO:0000256" key="6">
    <source>
        <dbReference type="PIRNR" id="PIRNR002291"/>
    </source>
</evidence>
<proteinExistence type="inferred from homology"/>
<dbReference type="Gene3D" id="1.25.10.10">
    <property type="entry name" value="Leucine-rich Repeat Variant"/>
    <property type="match status" value="1"/>
</dbReference>
<evidence type="ECO:0000259" key="8">
    <source>
        <dbReference type="Pfam" id="PF01602"/>
    </source>
</evidence>
<dbReference type="EMBL" id="CP051139">
    <property type="protein sequence ID" value="QIW95965.1"/>
    <property type="molecule type" value="Genomic_DNA"/>
</dbReference>